<keyword evidence="3" id="KW-0540">Nuclease</keyword>
<dbReference type="Proteomes" id="UP001607151">
    <property type="component" value="Unassembled WGS sequence"/>
</dbReference>
<dbReference type="Pfam" id="PF05876">
    <property type="entry name" value="GpA_ATPase"/>
    <property type="match status" value="1"/>
</dbReference>
<dbReference type="InterPro" id="IPR051220">
    <property type="entry name" value="TFA_Chaperone"/>
</dbReference>
<organism evidence="3 4">
    <name type="scientific">Vibrio rumoiensis</name>
    <dbReference type="NCBI Taxonomy" id="76258"/>
    <lineage>
        <taxon>Bacteria</taxon>
        <taxon>Pseudomonadati</taxon>
        <taxon>Pseudomonadota</taxon>
        <taxon>Gammaproteobacteria</taxon>
        <taxon>Vibrionales</taxon>
        <taxon>Vibrionaceae</taxon>
        <taxon>Vibrio</taxon>
    </lineage>
</organism>
<dbReference type="InterPro" id="IPR046453">
    <property type="entry name" value="GpA_ATPase"/>
</dbReference>
<keyword evidence="3" id="KW-0378">Hydrolase</keyword>
<dbReference type="RefSeq" id="WP_394608733.1">
    <property type="nucleotide sequence ID" value="NZ_JBIHSN010000003.1"/>
</dbReference>
<feature type="domain" description="Terminase large subunit GpA endonuclease" evidence="2">
    <location>
        <begin position="338"/>
        <end position="666"/>
    </location>
</feature>
<gene>
    <name evidence="3" type="ORF">ACGRQ9_17370</name>
</gene>
<protein>
    <submittedName>
        <fullName evidence="3">Terminase gpA endonuclease subunit</fullName>
    </submittedName>
</protein>
<evidence type="ECO:0000259" key="2">
    <source>
        <dbReference type="Pfam" id="PF20454"/>
    </source>
</evidence>
<dbReference type="InterPro" id="IPR046454">
    <property type="entry name" value="GpA_endonuclease"/>
</dbReference>
<feature type="domain" description="Phage terminase large subunit GpA ATPase" evidence="1">
    <location>
        <begin position="51"/>
        <end position="313"/>
    </location>
</feature>
<evidence type="ECO:0000313" key="4">
    <source>
        <dbReference type="Proteomes" id="UP001607151"/>
    </source>
</evidence>
<dbReference type="PANTHER" id="PTHR34413">
    <property type="entry name" value="PROPHAGE TAIL FIBER ASSEMBLY PROTEIN HOMOLOG TFAE-RELATED-RELATED"/>
    <property type="match status" value="1"/>
</dbReference>
<proteinExistence type="predicted"/>
<accession>A0ABW7J021</accession>
<keyword evidence="3" id="KW-0255">Endonuclease</keyword>
<name>A0ABW7J021_9VIBR</name>
<sequence length="707" mass="80385">MSLTTFDPRLGVQFAEAAQTRRDLAYLCKPTSKTPVEAADDGLWISDGTDAVKFLSSQVPYMREPLNSLSRRIYEAEVLMGPARSGKTKALVEGWINYTVTQAPGDMLLIYSTKKKAESISKKDLSRSFAATQEISKLRTGRKSDDTLTYKHFLNGMNLNLDSATESSLSAETFRYAGISDYDRADDGVGEEGSKFRLLLKRIQNAKSSGMAMAESSPGRVVRNPVPDEKLGPHEAQPCGGIAQLYNQGDRRRFYWLCPDCNAWFQPLFETLKWNEQVEDLQQCAKTAVCECPRCSHQITEQQKQDLNLSGRWFREGEVDQYGEQVFDESLIRQSKWATFWFEGVVASYQSWENLVYNYLTAQKIYDESGDEDSLKSFFNVDVGRPYILQTQTNEVGAHELQERANQSPYDRSVIPMGGRFLIMSVDVQGGKSNPRFIVQAQVFGEGLQRWVVDRFEILTNPNRNGERVNPAVYAEDWDLLIEQVMKKTYPLADGSGRVMKPFLTMCDSGGSSSLGNQKGNKKATEAASSVTDQAYQFYNRLKGKGLQHLFRLVKGGSNRNQENLVKESFPDKRSKLAHGEIPLLILHTNRLKNRVAASYSRVEFGSRFFWLPSWASRDWFDELTAEFINENGDWQCPEKTRNESFDLCCYAEAGMHYKGGDEINWDNPPHWAQEWQLNSNVVDADQAPVFERKKKKRYNHSRGIYG</sequence>
<reference evidence="3 4" key="1">
    <citation type="submission" date="2024-10" db="EMBL/GenBank/DDBJ databases">
        <authorList>
            <person name="Yibar A."/>
            <person name="Saticioglu I.B."/>
            <person name="Duman M."/>
            <person name="Ajmi N."/>
            <person name="Gurler F."/>
            <person name="Ay H."/>
            <person name="Onuk E."/>
            <person name="Guler S."/>
            <person name="Romalde J.L."/>
        </authorList>
    </citation>
    <scope>NUCLEOTIDE SEQUENCE [LARGE SCALE GENOMIC DNA]</scope>
    <source>
        <strain evidence="3 4">14-MA-B</strain>
    </source>
</reference>
<dbReference type="PANTHER" id="PTHR34413:SF2">
    <property type="entry name" value="PROPHAGE TAIL FIBER ASSEMBLY PROTEIN HOMOLOG TFAE-RELATED"/>
    <property type="match status" value="1"/>
</dbReference>
<dbReference type="EMBL" id="JBIHSN010000003">
    <property type="protein sequence ID" value="MFH0267218.1"/>
    <property type="molecule type" value="Genomic_DNA"/>
</dbReference>
<keyword evidence="4" id="KW-1185">Reference proteome</keyword>
<evidence type="ECO:0000259" key="1">
    <source>
        <dbReference type="Pfam" id="PF05876"/>
    </source>
</evidence>
<dbReference type="GO" id="GO:0004519">
    <property type="term" value="F:endonuclease activity"/>
    <property type="evidence" value="ECO:0007669"/>
    <property type="project" value="UniProtKB-KW"/>
</dbReference>
<comment type="caution">
    <text evidence="3">The sequence shown here is derived from an EMBL/GenBank/DDBJ whole genome shotgun (WGS) entry which is preliminary data.</text>
</comment>
<evidence type="ECO:0000313" key="3">
    <source>
        <dbReference type="EMBL" id="MFH0267218.1"/>
    </source>
</evidence>
<dbReference type="Pfam" id="PF20454">
    <property type="entry name" value="GpA_nuclease"/>
    <property type="match status" value="1"/>
</dbReference>